<evidence type="ECO:0000313" key="2">
    <source>
        <dbReference type="EMBL" id="KAG9685061.1"/>
    </source>
</evidence>
<feature type="compositionally biased region" description="Basic and acidic residues" evidence="1">
    <location>
        <begin position="122"/>
        <end position="145"/>
    </location>
</feature>
<reference evidence="2" key="2">
    <citation type="submission" date="2021-08" db="EMBL/GenBank/DDBJ databases">
        <authorList>
            <person name="Gostincar C."/>
            <person name="Sun X."/>
            <person name="Song Z."/>
            <person name="Gunde-Cimerman N."/>
        </authorList>
    </citation>
    <scope>NUCLEOTIDE SEQUENCE</scope>
    <source>
        <strain evidence="2">EXF-9911</strain>
    </source>
</reference>
<feature type="region of interest" description="Disordered" evidence="1">
    <location>
        <begin position="477"/>
        <end position="515"/>
    </location>
</feature>
<evidence type="ECO:0000313" key="3">
    <source>
        <dbReference type="Proteomes" id="UP000779574"/>
    </source>
</evidence>
<dbReference type="Proteomes" id="UP000779574">
    <property type="component" value="Unassembled WGS sequence"/>
</dbReference>
<feature type="non-terminal residue" evidence="2">
    <location>
        <position position="623"/>
    </location>
</feature>
<name>A0A9P8EC03_AURME</name>
<dbReference type="EMBL" id="JAHFXF010000596">
    <property type="protein sequence ID" value="KAG9685061.1"/>
    <property type="molecule type" value="Genomic_DNA"/>
</dbReference>
<feature type="compositionally biased region" description="Polar residues" evidence="1">
    <location>
        <begin position="422"/>
        <end position="447"/>
    </location>
</feature>
<proteinExistence type="predicted"/>
<feature type="compositionally biased region" description="Low complexity" evidence="1">
    <location>
        <begin position="330"/>
        <end position="348"/>
    </location>
</feature>
<feature type="compositionally biased region" description="Low complexity" evidence="1">
    <location>
        <begin position="50"/>
        <end position="61"/>
    </location>
</feature>
<feature type="region of interest" description="Disordered" evidence="1">
    <location>
        <begin position="567"/>
        <end position="623"/>
    </location>
</feature>
<feature type="region of interest" description="Disordered" evidence="1">
    <location>
        <begin position="409"/>
        <end position="455"/>
    </location>
</feature>
<organism evidence="2 3">
    <name type="scientific">Aureobasidium melanogenum</name>
    <name type="common">Aureobasidium pullulans var. melanogenum</name>
    <dbReference type="NCBI Taxonomy" id="46634"/>
    <lineage>
        <taxon>Eukaryota</taxon>
        <taxon>Fungi</taxon>
        <taxon>Dikarya</taxon>
        <taxon>Ascomycota</taxon>
        <taxon>Pezizomycotina</taxon>
        <taxon>Dothideomycetes</taxon>
        <taxon>Dothideomycetidae</taxon>
        <taxon>Dothideales</taxon>
        <taxon>Saccotheciaceae</taxon>
        <taxon>Aureobasidium</taxon>
    </lineage>
</organism>
<feature type="compositionally biased region" description="Basic and acidic residues" evidence="1">
    <location>
        <begin position="597"/>
        <end position="607"/>
    </location>
</feature>
<reference evidence="2" key="1">
    <citation type="journal article" date="2021" name="J Fungi (Basel)">
        <title>Virulence traits and population genomics of the black yeast Aureobasidium melanogenum.</title>
        <authorList>
            <person name="Cernosa A."/>
            <person name="Sun X."/>
            <person name="Gostincar C."/>
            <person name="Fang C."/>
            <person name="Gunde-Cimerman N."/>
            <person name="Song Z."/>
        </authorList>
    </citation>
    <scope>NUCLEOTIDE SEQUENCE</scope>
    <source>
        <strain evidence="2">EXF-9911</strain>
    </source>
</reference>
<comment type="caution">
    <text evidence="2">The sequence shown here is derived from an EMBL/GenBank/DDBJ whole genome shotgun (WGS) entry which is preliminary data.</text>
</comment>
<feature type="compositionally biased region" description="Basic residues" evidence="1">
    <location>
        <begin position="608"/>
        <end position="623"/>
    </location>
</feature>
<dbReference type="AlphaFoldDB" id="A0A9P8EC03"/>
<feature type="compositionally biased region" description="Pro residues" evidence="1">
    <location>
        <begin position="176"/>
        <end position="198"/>
    </location>
</feature>
<feature type="compositionally biased region" description="Basic residues" evidence="1">
    <location>
        <begin position="491"/>
        <end position="500"/>
    </location>
</feature>
<feature type="compositionally biased region" description="Low complexity" evidence="1">
    <location>
        <begin position="29"/>
        <end position="40"/>
    </location>
</feature>
<evidence type="ECO:0000256" key="1">
    <source>
        <dbReference type="SAM" id="MobiDB-lite"/>
    </source>
</evidence>
<feature type="compositionally biased region" description="Polar residues" evidence="1">
    <location>
        <begin position="286"/>
        <end position="306"/>
    </location>
</feature>
<gene>
    <name evidence="2" type="ORF">KCU76_g11972</name>
</gene>
<feature type="compositionally biased region" description="Polar residues" evidence="1">
    <location>
        <begin position="570"/>
        <end position="586"/>
    </location>
</feature>
<feature type="region of interest" description="Disordered" evidence="1">
    <location>
        <begin position="1"/>
        <end position="198"/>
    </location>
</feature>
<dbReference type="OrthoDB" id="3916651at2759"/>
<accession>A0A9P8EC03</accession>
<protein>
    <submittedName>
        <fullName evidence="2">Uncharacterized protein</fullName>
    </submittedName>
</protein>
<feature type="compositionally biased region" description="Polar residues" evidence="1">
    <location>
        <begin position="359"/>
        <end position="369"/>
    </location>
</feature>
<sequence>MADTKPVGKHPQAATVEDCADSDDEKGDSSASKPASNSASKRIRKASNTRRSSPSKARPASDIGRPEAPLPPEDTDAPSRQPEEPASQAGAKEEVSSEPGGQKPHRSRRPSQAPAPSIPGKVPKETRQDPERHRHERRLPNEHPCRCSHCMNASQHGTRPGPNPLQQDHRAHTFPARPPHGPPPIIRHGPPPGVMPPGHMPPPGVRMMYPPGTIFPGGHPPPPHMMPGFDPRSQPMRSGMPHPPHPSMYAPSGVSMPPSLPGIGGAPPPMKLPMRPAIHHPERSKTSTSLPKFSSKISTYDTTSAPFSPDDDEHFSARNLPARPQHMPGSFESDSYSSESPPDSPEYFEQPRRPVPFQRATTSAVQQIHRSGHSRSRSDYPAESSYGYRHAYPSEPAWDQNIHAGYSDYGDHRSYPGGRRGSNATTWTQHTSASDPQHPSYVHYNQHNFHDGHPDYEHAAIDYMDQARGHPEERITAETLRQLPSGPRSTRSNHSHRRSQHSMSETSSRHRGAEGSVKLIMPIAAAEDTKIQLSGDMGDREVSFRSINDPGMVEVTIGTVAGGESRYLKSASQTSRAPTRSSGSTRHATRGGAEGQEQGREYREHRERREHRHSSRAPSSRRS</sequence>
<feature type="region of interest" description="Disordered" evidence="1">
    <location>
        <begin position="230"/>
        <end position="387"/>
    </location>
</feature>